<dbReference type="GO" id="GO:0102276">
    <property type="term" value="F:2-oxoglutarate oxygenase/decarboxylase (ethylene-forming) activity"/>
    <property type="evidence" value="ECO:0007669"/>
    <property type="project" value="UniProtKB-EC"/>
</dbReference>
<dbReference type="InterPro" id="IPR050231">
    <property type="entry name" value="Iron_ascorbate_oxido_reductase"/>
</dbReference>
<evidence type="ECO:0000256" key="8">
    <source>
        <dbReference type="ARBA" id="ARBA00047725"/>
    </source>
</evidence>
<accession>A0A7X1B6P8</accession>
<evidence type="ECO:0000256" key="4">
    <source>
        <dbReference type="ARBA" id="ARBA00019045"/>
    </source>
</evidence>
<dbReference type="SUPFAM" id="SSF51197">
    <property type="entry name" value="Clavaminate synthase-like"/>
    <property type="match status" value="1"/>
</dbReference>
<evidence type="ECO:0000256" key="6">
    <source>
        <dbReference type="ARBA" id="ARBA00031011"/>
    </source>
</evidence>
<evidence type="ECO:0000256" key="3">
    <source>
        <dbReference type="ARBA" id="ARBA00012531"/>
    </source>
</evidence>
<dbReference type="EMBL" id="JACHVC010000012">
    <property type="protein sequence ID" value="MBC2606689.1"/>
    <property type="molecule type" value="Genomic_DNA"/>
</dbReference>
<dbReference type="InterPro" id="IPR026992">
    <property type="entry name" value="DIOX_N"/>
</dbReference>
<sequence length="302" mass="33140">MQKLPIIDFTPFLQEGPEGRQAVANAIVSAAREVGFCYVKNFGMSQDFMDAAFAVSEAFFKNPAKTSTPFKVELNHGYGGLKGEALDPSKPADLKETLTLRDVAKTPSGADYWVNPEFEAFMRCLYASMRRSASTIMQAFAMGLELPVDYFDQRHSGEVQTLRLLHYPPCKFVSEGQLGAGEHTDYGTLTVLFQDNKGGLQVQGLDGEWIDAPPIPGTAVINTGDLMARWSNDTLRSTPHRVIPRPAAMKEGRQSIAFFSDPDSDVLIEPFATCVSEKKPALYPPVTAGDYIMGRIKASQAK</sequence>
<dbReference type="Gene3D" id="2.60.120.330">
    <property type="entry name" value="B-lactam Antibiotic, Isopenicillin N Synthase, Chain"/>
    <property type="match status" value="1"/>
</dbReference>
<dbReference type="RefSeq" id="WP_185660556.1">
    <property type="nucleotide sequence ID" value="NZ_CAWPOO010000012.1"/>
</dbReference>
<dbReference type="PANTHER" id="PTHR47990">
    <property type="entry name" value="2-OXOGLUTARATE (2OG) AND FE(II)-DEPENDENT OXYGENASE SUPERFAMILY PROTEIN-RELATED"/>
    <property type="match status" value="1"/>
</dbReference>
<evidence type="ECO:0000256" key="7">
    <source>
        <dbReference type="ARBA" id="ARBA00031282"/>
    </source>
</evidence>
<dbReference type="EC" id="1.13.12.19" evidence="3"/>
<evidence type="ECO:0000313" key="12">
    <source>
        <dbReference type="EMBL" id="MBC2606689.1"/>
    </source>
</evidence>
<evidence type="ECO:0000256" key="2">
    <source>
        <dbReference type="ARBA" id="ARBA00012293"/>
    </source>
</evidence>
<dbReference type="InterPro" id="IPR044861">
    <property type="entry name" value="IPNS-like_FE2OG_OXY"/>
</dbReference>
<organism evidence="12 13">
    <name type="scientific">Pelagicoccus albus</name>
    <dbReference type="NCBI Taxonomy" id="415222"/>
    <lineage>
        <taxon>Bacteria</taxon>
        <taxon>Pseudomonadati</taxon>
        <taxon>Verrucomicrobiota</taxon>
        <taxon>Opitutia</taxon>
        <taxon>Puniceicoccales</taxon>
        <taxon>Pelagicoccaceae</taxon>
        <taxon>Pelagicoccus</taxon>
    </lineage>
</organism>
<dbReference type="GO" id="GO:0009693">
    <property type="term" value="P:ethylene biosynthetic process"/>
    <property type="evidence" value="ECO:0007669"/>
    <property type="project" value="UniProtKB-KW"/>
</dbReference>
<keyword evidence="10" id="KW-0560">Oxidoreductase</keyword>
<comment type="similarity">
    <text evidence="10">Belongs to the iron/ascorbate-dependent oxidoreductase family.</text>
</comment>
<dbReference type="GO" id="GO:0046872">
    <property type="term" value="F:metal ion binding"/>
    <property type="evidence" value="ECO:0007669"/>
    <property type="project" value="UniProtKB-KW"/>
</dbReference>
<evidence type="ECO:0000256" key="5">
    <source>
        <dbReference type="ARBA" id="ARBA00022666"/>
    </source>
</evidence>
<evidence type="ECO:0000313" key="13">
    <source>
        <dbReference type="Proteomes" id="UP000526501"/>
    </source>
</evidence>
<dbReference type="PROSITE" id="PS51471">
    <property type="entry name" value="FE2OG_OXY"/>
    <property type="match status" value="1"/>
</dbReference>
<dbReference type="InterPro" id="IPR005123">
    <property type="entry name" value="Oxoglu/Fe-dep_dioxygenase_dom"/>
</dbReference>
<comment type="catalytic activity">
    <reaction evidence="9">
        <text>L-arginine + 2-oxoglutarate + O2 = guanidine + L-glutamate 5-semialdehyde + succinate + CO2</text>
        <dbReference type="Rhea" id="RHEA:31535"/>
        <dbReference type="ChEBI" id="CHEBI:15379"/>
        <dbReference type="ChEBI" id="CHEBI:16526"/>
        <dbReference type="ChEBI" id="CHEBI:16810"/>
        <dbReference type="ChEBI" id="CHEBI:30031"/>
        <dbReference type="ChEBI" id="CHEBI:30087"/>
        <dbReference type="ChEBI" id="CHEBI:32682"/>
        <dbReference type="ChEBI" id="CHEBI:58066"/>
        <dbReference type="EC" id="1.14.20.7"/>
    </reaction>
</comment>
<comment type="pathway">
    <text evidence="1">Alkene biosynthesis; ethylene biosynthesis via 2-oxoglutarate.</text>
</comment>
<evidence type="ECO:0000259" key="11">
    <source>
        <dbReference type="PROSITE" id="PS51471"/>
    </source>
</evidence>
<dbReference type="AlphaFoldDB" id="A0A7X1B6P8"/>
<evidence type="ECO:0000256" key="9">
    <source>
        <dbReference type="ARBA" id="ARBA00049359"/>
    </source>
</evidence>
<comment type="caution">
    <text evidence="12">The sequence shown here is derived from an EMBL/GenBank/DDBJ whole genome shotgun (WGS) entry which is preliminary data.</text>
</comment>
<gene>
    <name evidence="12" type="ORF">H5P27_11605</name>
</gene>
<proteinExistence type="inferred from homology"/>
<dbReference type="InterPro" id="IPR027443">
    <property type="entry name" value="IPNS-like_sf"/>
</dbReference>
<feature type="domain" description="Fe2OG dioxygenase" evidence="11">
    <location>
        <begin position="158"/>
        <end position="262"/>
    </location>
</feature>
<evidence type="ECO:0000256" key="1">
    <source>
        <dbReference type="ARBA" id="ARBA00004767"/>
    </source>
</evidence>
<dbReference type="EC" id="1.14.20.7" evidence="2"/>
<dbReference type="Proteomes" id="UP000526501">
    <property type="component" value="Unassembled WGS sequence"/>
</dbReference>
<keyword evidence="5" id="KW-0266">Ethylene biosynthesis</keyword>
<name>A0A7X1B6P8_9BACT</name>
<keyword evidence="13" id="KW-1185">Reference proteome</keyword>
<keyword evidence="10" id="KW-0479">Metal-binding</keyword>
<dbReference type="Pfam" id="PF03171">
    <property type="entry name" value="2OG-FeII_Oxy"/>
    <property type="match status" value="1"/>
</dbReference>
<reference evidence="12 13" key="1">
    <citation type="submission" date="2020-07" db="EMBL/GenBank/DDBJ databases">
        <authorList>
            <person name="Feng X."/>
        </authorList>
    </citation>
    <scope>NUCLEOTIDE SEQUENCE [LARGE SCALE GENOMIC DNA]</scope>
    <source>
        <strain evidence="12 13">JCM23202</strain>
    </source>
</reference>
<comment type="catalytic activity">
    <reaction evidence="8">
        <text>2-oxoglutarate + O2 + 2 H(+) = ethene + 3 CO2 + H2O</text>
        <dbReference type="Rhea" id="RHEA:31523"/>
        <dbReference type="ChEBI" id="CHEBI:15377"/>
        <dbReference type="ChEBI" id="CHEBI:15378"/>
        <dbReference type="ChEBI" id="CHEBI:15379"/>
        <dbReference type="ChEBI" id="CHEBI:16526"/>
        <dbReference type="ChEBI" id="CHEBI:16810"/>
        <dbReference type="ChEBI" id="CHEBI:18153"/>
        <dbReference type="EC" id="1.13.12.19"/>
    </reaction>
</comment>
<evidence type="ECO:0000256" key="10">
    <source>
        <dbReference type="RuleBase" id="RU003682"/>
    </source>
</evidence>
<protein>
    <recommendedName>
        <fullName evidence="4">2-oxoglutarate-dependent ethylene/succinate-forming enzyme</fullName>
        <ecNumber evidence="3">1.13.12.19</ecNumber>
        <ecNumber evidence="2">1.14.20.7</ecNumber>
    </recommendedName>
    <alternativeName>
        <fullName evidence="6">2-oxoglutarate dioxygenase (ethylene-forming)</fullName>
    </alternativeName>
    <alternativeName>
        <fullName evidence="7">2-oxoglutarate/L-arginine monooxygenase/decarboxylase (succinate-forming)</fullName>
    </alternativeName>
</protein>
<dbReference type="Pfam" id="PF14226">
    <property type="entry name" value="DIOX_N"/>
    <property type="match status" value="1"/>
</dbReference>
<keyword evidence="10" id="KW-0408">Iron</keyword>